<keyword evidence="8 9" id="KW-0472">Membrane</keyword>
<evidence type="ECO:0000256" key="2">
    <source>
        <dbReference type="ARBA" id="ARBA00022448"/>
    </source>
</evidence>
<protein>
    <recommendedName>
        <fullName evidence="9">Protein translocase subunit SecE</fullName>
    </recommendedName>
</protein>
<evidence type="ECO:0000256" key="4">
    <source>
        <dbReference type="ARBA" id="ARBA00022692"/>
    </source>
</evidence>
<dbReference type="InterPro" id="IPR038379">
    <property type="entry name" value="SecE_sf"/>
</dbReference>
<dbReference type="Proteomes" id="UP000177960">
    <property type="component" value="Unassembled WGS sequence"/>
</dbReference>
<dbReference type="InterPro" id="IPR001901">
    <property type="entry name" value="Translocase_SecE/Sec61-g"/>
</dbReference>
<gene>
    <name evidence="9" type="primary">secE</name>
    <name evidence="10" type="ORF">A3B92_03640</name>
</gene>
<dbReference type="GO" id="GO:0043952">
    <property type="term" value="P:protein transport by the Sec complex"/>
    <property type="evidence" value="ECO:0007669"/>
    <property type="project" value="UniProtKB-UniRule"/>
</dbReference>
<reference evidence="10 11" key="1">
    <citation type="journal article" date="2016" name="Nat. Commun.">
        <title>Thousands of microbial genomes shed light on interconnected biogeochemical processes in an aquifer system.</title>
        <authorList>
            <person name="Anantharaman K."/>
            <person name="Brown C.T."/>
            <person name="Hug L.A."/>
            <person name="Sharon I."/>
            <person name="Castelle C.J."/>
            <person name="Probst A.J."/>
            <person name="Thomas B.C."/>
            <person name="Singh A."/>
            <person name="Wilkins M.J."/>
            <person name="Karaoz U."/>
            <person name="Brodie E.L."/>
            <person name="Williams K.H."/>
            <person name="Hubbard S.S."/>
            <person name="Banfield J.F."/>
        </authorList>
    </citation>
    <scope>NUCLEOTIDE SEQUENCE [LARGE SCALE GENOMIC DNA]</scope>
</reference>
<proteinExistence type="inferred from homology"/>
<keyword evidence="7 9" id="KW-0811">Translocation</keyword>
<dbReference type="GO" id="GO:0009306">
    <property type="term" value="P:protein secretion"/>
    <property type="evidence" value="ECO:0007669"/>
    <property type="project" value="UniProtKB-UniRule"/>
</dbReference>
<evidence type="ECO:0000256" key="7">
    <source>
        <dbReference type="ARBA" id="ARBA00023010"/>
    </source>
</evidence>
<evidence type="ECO:0000256" key="3">
    <source>
        <dbReference type="ARBA" id="ARBA00022475"/>
    </source>
</evidence>
<dbReference type="Gene3D" id="1.20.5.1030">
    <property type="entry name" value="Preprotein translocase secy subunit"/>
    <property type="match status" value="1"/>
</dbReference>
<comment type="similarity">
    <text evidence="9">Belongs to the SecE/SEC61-gamma family.</text>
</comment>
<sequence>MFSKLISFLQESKQELSRVNWPSRQETVRLTAIVIFISLLIAAFLGVLDSLFSYLLEKILL</sequence>
<dbReference type="PANTHER" id="PTHR33910">
    <property type="entry name" value="PROTEIN TRANSLOCASE SUBUNIT SECE"/>
    <property type="match status" value="1"/>
</dbReference>
<dbReference type="HAMAP" id="MF_00422">
    <property type="entry name" value="SecE"/>
    <property type="match status" value="1"/>
</dbReference>
<dbReference type="EMBL" id="MHJG01000007">
    <property type="protein sequence ID" value="OGY64217.1"/>
    <property type="molecule type" value="Genomic_DNA"/>
</dbReference>
<dbReference type="GO" id="GO:0065002">
    <property type="term" value="P:intracellular protein transmembrane transport"/>
    <property type="evidence" value="ECO:0007669"/>
    <property type="project" value="UniProtKB-UniRule"/>
</dbReference>
<dbReference type="STRING" id="1798404.A3B92_03640"/>
<keyword evidence="5 9" id="KW-0653">Protein transport</keyword>
<feature type="transmembrane region" description="Helical" evidence="9">
    <location>
        <begin position="30"/>
        <end position="56"/>
    </location>
</feature>
<evidence type="ECO:0000256" key="1">
    <source>
        <dbReference type="ARBA" id="ARBA00004370"/>
    </source>
</evidence>
<comment type="subcellular location">
    <subcellularLocation>
        <location evidence="9">Cell membrane</location>
        <topology evidence="9">Single-pass membrane protein</topology>
    </subcellularLocation>
    <subcellularLocation>
        <location evidence="1">Membrane</location>
    </subcellularLocation>
</comment>
<comment type="caution">
    <text evidence="10">The sequence shown here is derived from an EMBL/GenBank/DDBJ whole genome shotgun (WGS) entry which is preliminary data.</text>
</comment>
<evidence type="ECO:0000256" key="6">
    <source>
        <dbReference type="ARBA" id="ARBA00022989"/>
    </source>
</evidence>
<organism evidence="10 11">
    <name type="scientific">Candidatus Harrisonbacteria bacterium RIFCSPHIGHO2_02_FULL_42_16</name>
    <dbReference type="NCBI Taxonomy" id="1798404"/>
    <lineage>
        <taxon>Bacteria</taxon>
        <taxon>Candidatus Harrisoniibacteriota</taxon>
    </lineage>
</organism>
<evidence type="ECO:0000256" key="9">
    <source>
        <dbReference type="HAMAP-Rule" id="MF_00422"/>
    </source>
</evidence>
<keyword evidence="6 9" id="KW-1133">Transmembrane helix</keyword>
<evidence type="ECO:0000256" key="5">
    <source>
        <dbReference type="ARBA" id="ARBA00022927"/>
    </source>
</evidence>
<dbReference type="AlphaFoldDB" id="A0A1G1ZK58"/>
<name>A0A1G1ZK58_9BACT</name>
<dbReference type="InterPro" id="IPR005807">
    <property type="entry name" value="SecE_bac"/>
</dbReference>
<dbReference type="GO" id="GO:0008320">
    <property type="term" value="F:protein transmembrane transporter activity"/>
    <property type="evidence" value="ECO:0007669"/>
    <property type="project" value="UniProtKB-UniRule"/>
</dbReference>
<evidence type="ECO:0000313" key="10">
    <source>
        <dbReference type="EMBL" id="OGY64217.1"/>
    </source>
</evidence>
<dbReference type="GO" id="GO:0006605">
    <property type="term" value="P:protein targeting"/>
    <property type="evidence" value="ECO:0007669"/>
    <property type="project" value="UniProtKB-UniRule"/>
</dbReference>
<comment type="function">
    <text evidence="9">Essential subunit of the Sec protein translocation channel SecYEG. Clamps together the 2 halves of SecY. May contact the channel plug during translocation.</text>
</comment>
<accession>A0A1G1ZK58</accession>
<dbReference type="PROSITE" id="PS01067">
    <property type="entry name" value="SECE_SEC61G"/>
    <property type="match status" value="1"/>
</dbReference>
<dbReference type="PANTHER" id="PTHR33910:SF1">
    <property type="entry name" value="PROTEIN TRANSLOCASE SUBUNIT SECE"/>
    <property type="match status" value="1"/>
</dbReference>
<comment type="subunit">
    <text evidence="9">Component of the Sec protein translocase complex. Heterotrimer consisting of SecY, SecE and SecG subunits. The heterotrimers can form oligomers, although 1 heterotrimer is thought to be able to translocate proteins. Interacts with the ribosome. Interacts with SecDF, and other proteins may be involved. Interacts with SecA.</text>
</comment>
<keyword evidence="3 9" id="KW-1003">Cell membrane</keyword>
<evidence type="ECO:0000313" key="11">
    <source>
        <dbReference type="Proteomes" id="UP000177960"/>
    </source>
</evidence>
<dbReference type="Pfam" id="PF00584">
    <property type="entry name" value="SecE"/>
    <property type="match status" value="1"/>
</dbReference>
<evidence type="ECO:0000256" key="8">
    <source>
        <dbReference type="ARBA" id="ARBA00023136"/>
    </source>
</evidence>
<keyword evidence="2 9" id="KW-0813">Transport</keyword>
<dbReference type="NCBIfam" id="TIGR00964">
    <property type="entry name" value="secE_bact"/>
    <property type="match status" value="1"/>
</dbReference>
<dbReference type="GO" id="GO:0005886">
    <property type="term" value="C:plasma membrane"/>
    <property type="evidence" value="ECO:0007669"/>
    <property type="project" value="UniProtKB-SubCell"/>
</dbReference>
<keyword evidence="4 9" id="KW-0812">Transmembrane</keyword>